<dbReference type="InterPro" id="IPR001375">
    <property type="entry name" value="Peptidase_S9_cat"/>
</dbReference>
<sequence length="883" mass="100491">MLFFKTHLRFVYGSIAVFVFGLVPCPLAGQVLPKIVTAGDYHLWSTLQLESISNQGNWISYTRIYKTKKDTLFIKNSTNNLEYVFPGSNNGQFSKEDTFGCLSKDGLNLINLTDGSGRIIPNVMQYEFTSSGVFLVTSESSPNNLLKVSIYNKNGILKENISDVVDYRWNSQKTKVLYCTLVNGKYSVRLLSFKQDIEQELILTNVDYPLNNLTWNRTGTAVAFYGVPTNSKDIGDILYTYQIPTHQLHTLNTASQTTAIKIDSNPHLQLSISDDGRNVFFGIYSPTAIDKSVFDTNVEIWHGDDKRLYTHRKQLASLDHVQLLAVWWPYVNKIFPITSNELSWVMLSGNQDYAITANPLTYEPQYKRFADMDYYLNDLKTGKKGLFLQKHNGQSGSIATSPDGKYITYYHDTNWWVYNIAQATHVNVTKDLQGDWDNRKKDPGDELRFWGNAGWTTDHKWVLYYDYNDIWAITPDGKSKHRLTKGKEKGIQFRFAESSDNAEIRVNYSSLTSASYNTLEKLLIRAVNLNDASSTYYLLDFKKGERLLTPTNGAINNLLKARESNVFIYQQQTYDQSPSIRHMTSETAKVTTLVTSNMHQKNFKWGHSEMIHFKNKYGSPLNGALFYPAGYSKEKKYPMVVYIYSTVSGELNHYVNPSNENGIGFNISNFTTQGYFVLLPDIAYASGNPGISATDCISSAVKKVIGMNVIDPLKIGLIGHSFGGYEANFIISQTNIFKAAVSGSAVSDIVSHYLTINSSNKLPEAWRYENQQYRMAKSFYEDQEAYYRNSPIAQALNIQTPILTWVGLNDTNVQSKQGMEFYIALRRLQKKNVMLAYPDEGHILSSQKNQIDLTVRIQDWFGYYLKEKPMKPWMADTNTATQK</sequence>
<evidence type="ECO:0000259" key="3">
    <source>
        <dbReference type="Pfam" id="PF00930"/>
    </source>
</evidence>
<gene>
    <name evidence="4" type="ORF">EKL98_12835</name>
</gene>
<dbReference type="Gene3D" id="2.120.10.30">
    <property type="entry name" value="TolB, C-terminal domain"/>
    <property type="match status" value="1"/>
</dbReference>
<feature type="domain" description="Dipeptidylpeptidase IV N-terminal" evidence="3">
    <location>
        <begin position="361"/>
        <end position="432"/>
    </location>
</feature>
<dbReference type="SUPFAM" id="SSF82171">
    <property type="entry name" value="DPP6 N-terminal domain-like"/>
    <property type="match status" value="1"/>
</dbReference>
<dbReference type="SUPFAM" id="SSF53474">
    <property type="entry name" value="alpha/beta-Hydrolases"/>
    <property type="match status" value="1"/>
</dbReference>
<dbReference type="InterPro" id="IPR002469">
    <property type="entry name" value="Peptidase_S9B_N"/>
</dbReference>
<evidence type="ECO:0000313" key="4">
    <source>
        <dbReference type="EMBL" id="RTZ02739.1"/>
    </source>
</evidence>
<proteinExistence type="predicted"/>
<keyword evidence="5" id="KW-1185">Reference proteome</keyword>
<dbReference type="EMBL" id="RYDJ01000016">
    <property type="protein sequence ID" value="RTZ02739.1"/>
    <property type="molecule type" value="Genomic_DNA"/>
</dbReference>
<feature type="domain" description="Peptidase S9 prolyl oligopeptidase catalytic" evidence="2">
    <location>
        <begin position="695"/>
        <end position="867"/>
    </location>
</feature>
<keyword evidence="1" id="KW-0378">Hydrolase</keyword>
<dbReference type="Pfam" id="PF00326">
    <property type="entry name" value="Peptidase_S9"/>
    <property type="match status" value="1"/>
</dbReference>
<dbReference type="Proteomes" id="UP000280825">
    <property type="component" value="Unassembled WGS sequence"/>
</dbReference>
<dbReference type="GO" id="GO:0006508">
    <property type="term" value="P:proteolysis"/>
    <property type="evidence" value="ECO:0007669"/>
    <property type="project" value="InterPro"/>
</dbReference>
<accession>A0A3S0MB45</accession>
<dbReference type="GO" id="GO:0004252">
    <property type="term" value="F:serine-type endopeptidase activity"/>
    <property type="evidence" value="ECO:0007669"/>
    <property type="project" value="TreeGrafter"/>
</dbReference>
<evidence type="ECO:0000313" key="5">
    <source>
        <dbReference type="Proteomes" id="UP000280825"/>
    </source>
</evidence>
<evidence type="ECO:0000259" key="2">
    <source>
        <dbReference type="Pfam" id="PF00326"/>
    </source>
</evidence>
<dbReference type="Gene3D" id="3.40.50.1820">
    <property type="entry name" value="alpha/beta hydrolase"/>
    <property type="match status" value="1"/>
</dbReference>
<dbReference type="Pfam" id="PF00930">
    <property type="entry name" value="DPPIV_N"/>
    <property type="match status" value="1"/>
</dbReference>
<dbReference type="InterPro" id="IPR011042">
    <property type="entry name" value="6-blade_b-propeller_TolB-like"/>
</dbReference>
<reference evidence="4 5" key="1">
    <citation type="submission" date="2018-12" db="EMBL/GenBank/DDBJ databases">
        <title>Flavobacterium sp. nov., isolated from glacier ice.</title>
        <authorList>
            <person name="Liu Q."/>
            <person name="Xin Y.-H."/>
        </authorList>
    </citation>
    <scope>NUCLEOTIDE SEQUENCE [LARGE SCALE GENOMIC DNA]</scope>
    <source>
        <strain evidence="4 5">RB1N8</strain>
    </source>
</reference>
<dbReference type="RefSeq" id="WP_126562810.1">
    <property type="nucleotide sequence ID" value="NZ_RYDJ01000016.1"/>
</dbReference>
<protein>
    <submittedName>
        <fullName evidence="4">S9 family peptidase</fullName>
    </submittedName>
</protein>
<dbReference type="PANTHER" id="PTHR42776:SF4">
    <property type="entry name" value="ACYLAMINO-ACID-RELEASING ENZYME"/>
    <property type="match status" value="1"/>
</dbReference>
<organism evidence="4 5">
    <name type="scientific">Flavobacterium bomense</name>
    <dbReference type="NCBI Taxonomy" id="2497483"/>
    <lineage>
        <taxon>Bacteria</taxon>
        <taxon>Pseudomonadati</taxon>
        <taxon>Bacteroidota</taxon>
        <taxon>Flavobacteriia</taxon>
        <taxon>Flavobacteriales</taxon>
        <taxon>Flavobacteriaceae</taxon>
        <taxon>Flavobacterium</taxon>
    </lineage>
</organism>
<dbReference type="AlphaFoldDB" id="A0A3S0MB45"/>
<evidence type="ECO:0000256" key="1">
    <source>
        <dbReference type="ARBA" id="ARBA00022801"/>
    </source>
</evidence>
<dbReference type="InterPro" id="IPR029058">
    <property type="entry name" value="AB_hydrolase_fold"/>
</dbReference>
<comment type="caution">
    <text evidence="4">The sequence shown here is derived from an EMBL/GenBank/DDBJ whole genome shotgun (WGS) entry which is preliminary data.</text>
</comment>
<dbReference type="PANTHER" id="PTHR42776">
    <property type="entry name" value="SERINE PEPTIDASE S9 FAMILY MEMBER"/>
    <property type="match status" value="1"/>
</dbReference>
<name>A0A3S0MB45_9FLAO</name>